<evidence type="ECO:0000256" key="2">
    <source>
        <dbReference type="ARBA" id="ARBA00022840"/>
    </source>
</evidence>
<dbReference type="SUPFAM" id="SSF52540">
    <property type="entry name" value="P-loop containing nucleoside triphosphate hydrolases"/>
    <property type="match status" value="2"/>
</dbReference>
<comment type="caution">
    <text evidence="4">The sequence shown here is derived from an EMBL/GenBank/DDBJ whole genome shotgun (WGS) entry which is preliminary data.</text>
</comment>
<dbReference type="RefSeq" id="WP_186886288.1">
    <property type="nucleotide sequence ID" value="NZ_JACONZ010000001.1"/>
</dbReference>
<keyword evidence="2 4" id="KW-0067">ATP-binding</keyword>
<reference evidence="4" key="1">
    <citation type="submission" date="2020-08" db="EMBL/GenBank/DDBJ databases">
        <title>Genome public.</title>
        <authorList>
            <person name="Liu C."/>
            <person name="Sun Q."/>
        </authorList>
    </citation>
    <scope>NUCLEOTIDE SEQUENCE</scope>
    <source>
        <strain evidence="4">BX8</strain>
    </source>
</reference>
<evidence type="ECO:0000256" key="1">
    <source>
        <dbReference type="ARBA" id="ARBA00022741"/>
    </source>
</evidence>
<feature type="domain" description="ABC transporter" evidence="3">
    <location>
        <begin position="1"/>
        <end position="235"/>
    </location>
</feature>
<gene>
    <name evidence="4" type="ORF">H8S23_00100</name>
</gene>
<dbReference type="InterPro" id="IPR050107">
    <property type="entry name" value="ABC_carbohydrate_import_ATPase"/>
</dbReference>
<dbReference type="Proteomes" id="UP000659630">
    <property type="component" value="Unassembled WGS sequence"/>
</dbReference>
<protein>
    <submittedName>
        <fullName evidence="4">ATP-binding cassette domain-containing protein</fullName>
    </submittedName>
</protein>
<dbReference type="EMBL" id="JACONZ010000001">
    <property type="protein sequence ID" value="MBC5579907.1"/>
    <property type="molecule type" value="Genomic_DNA"/>
</dbReference>
<dbReference type="InterPro" id="IPR003439">
    <property type="entry name" value="ABC_transporter-like_ATP-bd"/>
</dbReference>
<dbReference type="Gene3D" id="3.40.50.300">
    <property type="entry name" value="P-loop containing nucleotide triphosphate hydrolases"/>
    <property type="match status" value="2"/>
</dbReference>
<dbReference type="Pfam" id="PF00005">
    <property type="entry name" value="ABC_tran"/>
    <property type="match status" value="2"/>
</dbReference>
<proteinExistence type="predicted"/>
<accession>A0A923L080</accession>
<keyword evidence="1" id="KW-0547">Nucleotide-binding</keyword>
<dbReference type="PANTHER" id="PTHR43790:SF4">
    <property type="entry name" value="GUANOSINE IMPORT ATP-BINDING PROTEIN NUPO"/>
    <property type="match status" value="1"/>
</dbReference>
<dbReference type="PANTHER" id="PTHR43790">
    <property type="entry name" value="CARBOHYDRATE TRANSPORT ATP-BINDING PROTEIN MG119-RELATED"/>
    <property type="match status" value="1"/>
</dbReference>
<evidence type="ECO:0000313" key="4">
    <source>
        <dbReference type="EMBL" id="MBC5579907.1"/>
    </source>
</evidence>
<dbReference type="GO" id="GO:0016887">
    <property type="term" value="F:ATP hydrolysis activity"/>
    <property type="evidence" value="ECO:0007669"/>
    <property type="project" value="InterPro"/>
</dbReference>
<name>A0A923L080_9FIRM</name>
<dbReference type="InterPro" id="IPR027417">
    <property type="entry name" value="P-loop_NTPase"/>
</dbReference>
<dbReference type="GO" id="GO:0005524">
    <property type="term" value="F:ATP binding"/>
    <property type="evidence" value="ECO:0007669"/>
    <property type="project" value="UniProtKB-KW"/>
</dbReference>
<dbReference type="AlphaFoldDB" id="A0A923L080"/>
<feature type="domain" description="ABC transporter" evidence="3">
    <location>
        <begin position="252"/>
        <end position="496"/>
    </location>
</feature>
<evidence type="ECO:0000259" key="3">
    <source>
        <dbReference type="PROSITE" id="PS50893"/>
    </source>
</evidence>
<dbReference type="PROSITE" id="PS50893">
    <property type="entry name" value="ABC_TRANSPORTER_2"/>
    <property type="match status" value="2"/>
</dbReference>
<sequence>MEHICKAYTEGFVTIKDASLTLMQGEIHGLLGENGAGKSTFVKIISGLLAPDGGTFELMGKPVAPQSPVEAAGLGIVKLQKRSGLVPSLTVEENMLLGRQKNSFSPLDRKKMRREVGALLEEFHMDPGPGDLALHLTAEDALETEVLKAYYAGAHLIILDEPASYFSLAQTEELFTLLRRVAAKGVAILYVSNQVREMLELCDKITVMEGGVTTATLAAADTSPQQLQRRMVQENKAPKVRKTRAKLGDTVLKVRGLSTFGDAQRPVLNKVSFSVRAGEILAVVGKPDSGTRELCEVVAGLASAVAGKVLVFDDDITGDSVHGTRELGVSFLISTPQRIGVAPALSIQENLLPYQYTNPAYRSHGLLDKEKLKAEADRLIEEYDIRCADAQENAAVLSTSSAQKLLAAREFSNEPVLLVAYRPTFGTSEETAAFLEKKLIELRDEGTAILLVPTDWDEFATLADSALVLDKGQVSAYLPKVQGGEELDAYINGESRMSAEELEAVCFE</sequence>
<evidence type="ECO:0000313" key="5">
    <source>
        <dbReference type="Proteomes" id="UP000659630"/>
    </source>
</evidence>
<keyword evidence="5" id="KW-1185">Reference proteome</keyword>
<dbReference type="CDD" id="cd03216">
    <property type="entry name" value="ABC_Carb_Monos_I"/>
    <property type="match status" value="1"/>
</dbReference>
<organism evidence="4 5">
    <name type="scientific">Anaerofilum hominis</name>
    <dbReference type="NCBI Taxonomy" id="2763016"/>
    <lineage>
        <taxon>Bacteria</taxon>
        <taxon>Bacillati</taxon>
        <taxon>Bacillota</taxon>
        <taxon>Clostridia</taxon>
        <taxon>Eubacteriales</taxon>
        <taxon>Oscillospiraceae</taxon>
        <taxon>Anaerofilum</taxon>
    </lineage>
</organism>